<keyword evidence="7" id="KW-0812">Transmembrane</keyword>
<accession>A0A1I7DXT0</accession>
<dbReference type="Proteomes" id="UP000199673">
    <property type="component" value="Unassembled WGS sequence"/>
</dbReference>
<evidence type="ECO:0000313" key="10">
    <source>
        <dbReference type="EMBL" id="SFU16497.1"/>
    </source>
</evidence>
<dbReference type="PRINTS" id="PR00344">
    <property type="entry name" value="BCTRLSENSOR"/>
</dbReference>
<dbReference type="GO" id="GO:0000155">
    <property type="term" value="F:phosphorelay sensor kinase activity"/>
    <property type="evidence" value="ECO:0007669"/>
    <property type="project" value="InterPro"/>
</dbReference>
<keyword evidence="7" id="KW-0472">Membrane</keyword>
<evidence type="ECO:0000256" key="5">
    <source>
        <dbReference type="ARBA" id="ARBA00022777"/>
    </source>
</evidence>
<dbReference type="Gene3D" id="1.10.287.130">
    <property type="match status" value="1"/>
</dbReference>
<dbReference type="SUPFAM" id="SSF47226">
    <property type="entry name" value="Histidine-containing phosphotransfer domain, HPT domain"/>
    <property type="match status" value="1"/>
</dbReference>
<keyword evidence="3 6" id="KW-0597">Phosphoprotein</keyword>
<dbReference type="Pfam" id="PF02518">
    <property type="entry name" value="HATPase_c"/>
    <property type="match status" value="1"/>
</dbReference>
<evidence type="ECO:0000259" key="9">
    <source>
        <dbReference type="PROSITE" id="PS50110"/>
    </source>
</evidence>
<dbReference type="AlphaFoldDB" id="A0A1I7DXT0"/>
<reference evidence="11" key="1">
    <citation type="submission" date="2016-10" db="EMBL/GenBank/DDBJ databases">
        <authorList>
            <person name="Varghese N."/>
            <person name="Submissions S."/>
        </authorList>
    </citation>
    <scope>NUCLEOTIDE SEQUENCE [LARGE SCALE GENOMIC DNA]</scope>
    <source>
        <strain evidence="11">DSM 23445</strain>
    </source>
</reference>
<dbReference type="InterPro" id="IPR005467">
    <property type="entry name" value="His_kinase_dom"/>
</dbReference>
<keyword evidence="4" id="KW-0808">Transferase</keyword>
<dbReference type="PANTHER" id="PTHR43047:SF64">
    <property type="entry name" value="HISTIDINE KINASE CONTAINING CHEY-HOMOLOGOUS RECEIVER DOMAIN AND PAS DOMAIN-RELATED"/>
    <property type="match status" value="1"/>
</dbReference>
<gene>
    <name evidence="10" type="ORF">SAMN04489724_4560</name>
</gene>
<evidence type="ECO:0000256" key="3">
    <source>
        <dbReference type="ARBA" id="ARBA00022553"/>
    </source>
</evidence>
<dbReference type="CDD" id="cd17546">
    <property type="entry name" value="REC_hyHK_CKI1_RcsC-like"/>
    <property type="match status" value="1"/>
</dbReference>
<dbReference type="Pfam" id="PF00072">
    <property type="entry name" value="Response_reg"/>
    <property type="match status" value="1"/>
</dbReference>
<dbReference type="InterPro" id="IPR003594">
    <property type="entry name" value="HATPase_dom"/>
</dbReference>
<dbReference type="RefSeq" id="WP_091697554.1">
    <property type="nucleotide sequence ID" value="NZ_FPBF01000008.1"/>
</dbReference>
<dbReference type="SUPFAM" id="SSF52172">
    <property type="entry name" value="CheY-like"/>
    <property type="match status" value="1"/>
</dbReference>
<dbReference type="FunFam" id="3.30.565.10:FF:000010">
    <property type="entry name" value="Sensor histidine kinase RcsC"/>
    <property type="match status" value="1"/>
</dbReference>
<dbReference type="STRING" id="305507.SAMN04489724_4560"/>
<organism evidence="10 11">
    <name type="scientific">Algoriphagus locisalis</name>
    <dbReference type="NCBI Taxonomy" id="305507"/>
    <lineage>
        <taxon>Bacteria</taxon>
        <taxon>Pseudomonadati</taxon>
        <taxon>Bacteroidota</taxon>
        <taxon>Cytophagia</taxon>
        <taxon>Cytophagales</taxon>
        <taxon>Cyclobacteriaceae</taxon>
        <taxon>Algoriphagus</taxon>
    </lineage>
</organism>
<comment type="catalytic activity">
    <reaction evidence="1">
        <text>ATP + protein L-histidine = ADP + protein N-phospho-L-histidine.</text>
        <dbReference type="EC" id="2.7.13.3"/>
    </reaction>
</comment>
<evidence type="ECO:0000256" key="6">
    <source>
        <dbReference type="PROSITE-ProRule" id="PRU00169"/>
    </source>
</evidence>
<dbReference type="Gene3D" id="3.40.50.2300">
    <property type="match status" value="1"/>
</dbReference>
<proteinExistence type="predicted"/>
<name>A0A1I7DXT0_9BACT</name>
<dbReference type="SUPFAM" id="SSF47384">
    <property type="entry name" value="Homodimeric domain of signal transducing histidine kinase"/>
    <property type="match status" value="1"/>
</dbReference>
<keyword evidence="11" id="KW-1185">Reference proteome</keyword>
<dbReference type="PROSITE" id="PS50110">
    <property type="entry name" value="RESPONSE_REGULATORY"/>
    <property type="match status" value="1"/>
</dbReference>
<dbReference type="EC" id="2.7.13.3" evidence="2"/>
<dbReference type="InterPro" id="IPR003661">
    <property type="entry name" value="HisK_dim/P_dom"/>
</dbReference>
<dbReference type="InterPro" id="IPR036890">
    <property type="entry name" value="HATPase_C_sf"/>
</dbReference>
<dbReference type="InterPro" id="IPR036097">
    <property type="entry name" value="HisK_dim/P_sf"/>
</dbReference>
<dbReference type="Gene3D" id="1.20.120.160">
    <property type="entry name" value="HPT domain"/>
    <property type="match status" value="1"/>
</dbReference>
<keyword evidence="7" id="KW-1133">Transmembrane helix</keyword>
<evidence type="ECO:0000256" key="7">
    <source>
        <dbReference type="SAM" id="Phobius"/>
    </source>
</evidence>
<dbReference type="PANTHER" id="PTHR43047">
    <property type="entry name" value="TWO-COMPONENT HISTIDINE PROTEIN KINASE"/>
    <property type="match status" value="1"/>
</dbReference>
<sequence length="842" mass="94722">MKKKSPSSNTAGKVVTGFFIAAIFLIGMAGLTYYTQNRLLDTMKELASPNQKLNLLNELQSEIIRITQLDHSGIDSDFRVQDSSIVSLKQKLQDLALLAEDSLENSYIQSVKTNLDTLIIGYINLYEVKTSLANRNFTQEALNKVELGIRRRAASLEQQPIEKINPKASLFNELEEEISSRQEVKSSQAPQKTIITNEDDRSIAFLRELQKQNLRNSNLPSGQTLDSVLYNIKGVIDRVNREEAYQRQKLATMEADISISQSKIINTIQSLVSTLQQRALEKSDSQNDSAYQLTYDMTYFLIMIVVLAVIGAAVMVYSILKEIRVTKKYQENLEVSRQKSEQLARSKQEFLANMSHEIRNPLHVIQGYRSVLEKSELDSGQQAHLRMIGFASDTLMEIVDEVLDFSKLEAGKLKLEASPFDPASLFSSLQSFFELQAGEKKVGFEWELDLPEGKWLIGDQLRLKQILNNLLSNAFKFTSEGSICVNVRWVKNVLTVEIKDTGIGMSPAVLEKVFREFDQADTSISRKYGGTGLGLAIVQRLVHLMGGEISASSVEKEGTRMLVKLPMVATESQRVEFNPDEIASIDLSGLKILLVDDDKVGIRYLETILSYFGASVIAYPGGVNFRDEFVAIDFDLAILDIQMPEFSGFDVVAKLRSIDKYKGIPILAMTANVFVEEREKMMESGFTEIIFKPFQERVLIECLGKFFPDHVVKETPLSHKISESDTSLFQLKDLARFCMGDELLLQDIVRELVVETRKDLNNLKKARLEDDFEEVLEICHQLGSRLGQIKSNAGHTARKVENSLKIGNKNGLGDTLNQLDEEINILLKALTETIEKTADLQG</sequence>
<feature type="modified residue" description="4-aspartylphosphate" evidence="6">
    <location>
        <position position="640"/>
    </location>
</feature>
<dbReference type="SMART" id="SM00387">
    <property type="entry name" value="HATPase_c"/>
    <property type="match status" value="1"/>
</dbReference>
<feature type="transmembrane region" description="Helical" evidence="7">
    <location>
        <begin position="297"/>
        <end position="320"/>
    </location>
</feature>
<evidence type="ECO:0000256" key="1">
    <source>
        <dbReference type="ARBA" id="ARBA00000085"/>
    </source>
</evidence>
<dbReference type="InterPro" id="IPR004358">
    <property type="entry name" value="Sig_transdc_His_kin-like_C"/>
</dbReference>
<dbReference type="Pfam" id="PF00512">
    <property type="entry name" value="HisKA"/>
    <property type="match status" value="1"/>
</dbReference>
<feature type="domain" description="Histidine kinase" evidence="8">
    <location>
        <begin position="353"/>
        <end position="569"/>
    </location>
</feature>
<dbReference type="InterPro" id="IPR001789">
    <property type="entry name" value="Sig_transdc_resp-reg_receiver"/>
</dbReference>
<dbReference type="SMART" id="SM00448">
    <property type="entry name" value="REC"/>
    <property type="match status" value="1"/>
</dbReference>
<feature type="transmembrane region" description="Helical" evidence="7">
    <location>
        <begin position="12"/>
        <end position="34"/>
    </location>
</feature>
<dbReference type="Gene3D" id="3.30.565.10">
    <property type="entry name" value="Histidine kinase-like ATPase, C-terminal domain"/>
    <property type="match status" value="1"/>
</dbReference>
<dbReference type="InterPro" id="IPR036641">
    <property type="entry name" value="HPT_dom_sf"/>
</dbReference>
<feature type="domain" description="Response regulatory" evidence="9">
    <location>
        <begin position="591"/>
        <end position="707"/>
    </location>
</feature>
<protein>
    <recommendedName>
        <fullName evidence="2">histidine kinase</fullName>
        <ecNumber evidence="2">2.7.13.3</ecNumber>
    </recommendedName>
</protein>
<dbReference type="CDD" id="cd16922">
    <property type="entry name" value="HATPase_EvgS-ArcB-TorS-like"/>
    <property type="match status" value="1"/>
</dbReference>
<dbReference type="PROSITE" id="PS50109">
    <property type="entry name" value="HIS_KIN"/>
    <property type="match status" value="1"/>
</dbReference>
<evidence type="ECO:0000313" key="11">
    <source>
        <dbReference type="Proteomes" id="UP000199673"/>
    </source>
</evidence>
<dbReference type="EMBL" id="FPBF01000008">
    <property type="protein sequence ID" value="SFU16497.1"/>
    <property type="molecule type" value="Genomic_DNA"/>
</dbReference>
<dbReference type="CDD" id="cd00082">
    <property type="entry name" value="HisKA"/>
    <property type="match status" value="1"/>
</dbReference>
<dbReference type="SUPFAM" id="SSF55874">
    <property type="entry name" value="ATPase domain of HSP90 chaperone/DNA topoisomerase II/histidine kinase"/>
    <property type="match status" value="1"/>
</dbReference>
<dbReference type="SMART" id="SM00388">
    <property type="entry name" value="HisKA"/>
    <property type="match status" value="1"/>
</dbReference>
<keyword evidence="5 10" id="KW-0418">Kinase</keyword>
<evidence type="ECO:0000259" key="8">
    <source>
        <dbReference type="PROSITE" id="PS50109"/>
    </source>
</evidence>
<evidence type="ECO:0000256" key="4">
    <source>
        <dbReference type="ARBA" id="ARBA00022679"/>
    </source>
</evidence>
<dbReference type="OrthoDB" id="9797097at2"/>
<dbReference type="InterPro" id="IPR011006">
    <property type="entry name" value="CheY-like_superfamily"/>
</dbReference>
<evidence type="ECO:0000256" key="2">
    <source>
        <dbReference type="ARBA" id="ARBA00012438"/>
    </source>
</evidence>